<dbReference type="Gene3D" id="1.20.58.1480">
    <property type="match status" value="1"/>
</dbReference>
<dbReference type="AlphaFoldDB" id="A0AAU9IUS8"/>
<dbReference type="EC" id="3.4.21.-" evidence="8 13"/>
<dbReference type="Gene3D" id="3.40.50.300">
    <property type="entry name" value="P-loop containing nucleotide triphosphate hydrolases"/>
    <property type="match status" value="1"/>
</dbReference>
<evidence type="ECO:0000256" key="7">
    <source>
        <dbReference type="ARBA" id="ARBA00023016"/>
    </source>
</evidence>
<dbReference type="GO" id="GO:0006508">
    <property type="term" value="P:proteolysis"/>
    <property type="evidence" value="ECO:0007669"/>
    <property type="project" value="UniProtKB-KW"/>
</dbReference>
<evidence type="ECO:0000259" key="14">
    <source>
        <dbReference type="PROSITE" id="PS51786"/>
    </source>
</evidence>
<feature type="active site" evidence="9 11">
    <location>
        <position position="702"/>
    </location>
</feature>
<dbReference type="InterPro" id="IPR015947">
    <property type="entry name" value="PUA-like_sf"/>
</dbReference>
<dbReference type="Gene3D" id="3.30.230.10">
    <property type="match status" value="1"/>
</dbReference>
<evidence type="ECO:0000256" key="1">
    <source>
        <dbReference type="ARBA" id="ARBA00022490"/>
    </source>
</evidence>
<dbReference type="PRINTS" id="PR00830">
    <property type="entry name" value="ENDOLAPTASE"/>
</dbReference>
<evidence type="ECO:0000256" key="9">
    <source>
        <dbReference type="PIRSR" id="PIRSR001174-1"/>
    </source>
</evidence>
<dbReference type="NCBIfam" id="TIGR00763">
    <property type="entry name" value="lon"/>
    <property type="match status" value="1"/>
</dbReference>
<dbReference type="PANTHER" id="PTHR10046">
    <property type="entry name" value="ATP DEPENDENT LON PROTEASE FAMILY MEMBER"/>
    <property type="match status" value="1"/>
</dbReference>
<dbReference type="SUPFAM" id="SSF54211">
    <property type="entry name" value="Ribosomal protein S5 domain 2-like"/>
    <property type="match status" value="1"/>
</dbReference>
<sequence length="810" mass="90536">MSKARVQILPVGHRVIFPGTTVRLAISNLSDYPKGKKITIIGILPHEESNNKKFYNYGTLMGIVYDHPIAKKENSQSNFFNNPMSSFSRKDSHIFAIGVERYKVLSMSEEGKTIWASIQLEKDTSTEVSETLIEDLRKSGIHYIQHVRMADPVSRERIKRIQDEKNISNLGFYIAGLLEISTAEKQAILENFNLEDRTNQIIAHALNTTAEDQIHDEINKKVQKILQEQLKKTPKPSGLPDMSEFQRMLGTKPSGTDSNDFIVKFQEKLNALQMPESSKKYVQGELNRLKALQPTNSEYNMIRNYIETAVELPWNTSSQDKNDIDQAQSQLDNDHFGLEKIKKRIIEYLAVRGLKGDMKGSILCFTGPPGVGKTSLGKSIADAMGRKFYRIALGGVRDEAEIRGHRRTYIGSMPGVFIHALKTCGTNNPVILLDEIDKVGKDMARGDPASALLEVLDPSQNHTFTDHYMSIPFDLSNILFLATSNVIETIPAPLRDRMEVIELTGYSTHEKLQIAKRFLVAKQVNENGIKFELIDFPDESLNKIILEYTREAGVRQLERSIGAICRGIAVEYSKALKSGNDYQKKIITNEVVEEILGIPIFDNDLEERLKSPGVAIGMAWTAYGGKIMIVETSKSYGSGKLRITGQLGDVMKESIITAISWIKSKFPSLVKHDKNQNSSEGFSQLDIHIHFPAAAVPKDGPSAGITITTALISLLTGIKVRSDTSMTGEISLKGNVLPIGGLKEKVLGAHRMGIKRIIIPERNKKDIQDIPDYVKSELEFICVRKIEEVLAQALEDKTILAKMEVDNPKL</sequence>
<dbReference type="GO" id="GO:0005524">
    <property type="term" value="F:ATP binding"/>
    <property type="evidence" value="ECO:0007669"/>
    <property type="project" value="UniProtKB-KW"/>
</dbReference>
<evidence type="ECO:0000256" key="12">
    <source>
        <dbReference type="RuleBase" id="RU000591"/>
    </source>
</evidence>
<dbReference type="InterPro" id="IPR004815">
    <property type="entry name" value="Lon_bac/euk-typ"/>
</dbReference>
<protein>
    <recommendedName>
        <fullName evidence="8 13">Lon protease homolog</fullName>
        <ecNumber evidence="8 13">3.4.21.-</ecNumber>
    </recommendedName>
</protein>
<evidence type="ECO:0000313" key="15">
    <source>
        <dbReference type="EMBL" id="CAG9318274.1"/>
    </source>
</evidence>
<evidence type="ECO:0000256" key="10">
    <source>
        <dbReference type="PIRSR" id="PIRSR001174-2"/>
    </source>
</evidence>
<dbReference type="Proteomes" id="UP001162131">
    <property type="component" value="Unassembled WGS sequence"/>
</dbReference>
<feature type="active site" evidence="9 11">
    <location>
        <position position="745"/>
    </location>
</feature>
<dbReference type="CDD" id="cd19500">
    <property type="entry name" value="RecA-like_Lon"/>
    <property type="match status" value="1"/>
</dbReference>
<dbReference type="FunFam" id="3.30.230.10:FF:000019">
    <property type="entry name" value="Lon protease homolog 2, peroxisomal"/>
    <property type="match status" value="1"/>
</dbReference>
<dbReference type="PROSITE" id="PS01046">
    <property type="entry name" value="LON_SER"/>
    <property type="match status" value="1"/>
</dbReference>
<feature type="binding site" evidence="10">
    <location>
        <begin position="367"/>
        <end position="374"/>
    </location>
    <ligand>
        <name>ATP</name>
        <dbReference type="ChEBI" id="CHEBI:30616"/>
    </ligand>
</feature>
<dbReference type="InterPro" id="IPR020568">
    <property type="entry name" value="Ribosomal_Su5_D2-typ_SF"/>
</dbReference>
<dbReference type="GO" id="GO:0030163">
    <property type="term" value="P:protein catabolic process"/>
    <property type="evidence" value="ECO:0007669"/>
    <property type="project" value="InterPro"/>
</dbReference>
<comment type="caution">
    <text evidence="15">The sequence shown here is derived from an EMBL/GenBank/DDBJ whole genome shotgun (WGS) entry which is preliminary data.</text>
</comment>
<keyword evidence="4 8" id="KW-0378">Hydrolase</keyword>
<dbReference type="InterPro" id="IPR054594">
    <property type="entry name" value="Lon_lid"/>
</dbReference>
<keyword evidence="5 8" id="KW-0720">Serine protease</keyword>
<dbReference type="FunFam" id="1.20.5.5270:FF:000002">
    <property type="entry name" value="Lon protease homolog"/>
    <property type="match status" value="1"/>
</dbReference>
<keyword evidence="2 8" id="KW-0645">Protease</keyword>
<dbReference type="SUPFAM" id="SSF88697">
    <property type="entry name" value="PUA domain-like"/>
    <property type="match status" value="1"/>
</dbReference>
<gene>
    <name evidence="15" type="ORF">BSTOLATCC_MIC20750</name>
</gene>
<evidence type="ECO:0000256" key="8">
    <source>
        <dbReference type="PIRNR" id="PIRNR001174"/>
    </source>
</evidence>
<evidence type="ECO:0000256" key="4">
    <source>
        <dbReference type="ARBA" id="ARBA00022801"/>
    </source>
</evidence>
<dbReference type="InterPro" id="IPR027065">
    <property type="entry name" value="Lon_Prtase"/>
</dbReference>
<dbReference type="InterPro" id="IPR008269">
    <property type="entry name" value="Lon_proteolytic"/>
</dbReference>
<keyword evidence="1" id="KW-0963">Cytoplasm</keyword>
<dbReference type="InterPro" id="IPR027417">
    <property type="entry name" value="P-loop_NTPase"/>
</dbReference>
<keyword evidence="16" id="KW-1185">Reference proteome</keyword>
<dbReference type="Pfam" id="PF00004">
    <property type="entry name" value="AAA"/>
    <property type="match status" value="1"/>
</dbReference>
<dbReference type="EMBL" id="CAJZBQ010000020">
    <property type="protein sequence ID" value="CAG9318274.1"/>
    <property type="molecule type" value="Genomic_DNA"/>
</dbReference>
<evidence type="ECO:0000256" key="2">
    <source>
        <dbReference type="ARBA" id="ARBA00022670"/>
    </source>
</evidence>
<evidence type="ECO:0000256" key="13">
    <source>
        <dbReference type="RuleBase" id="RU000592"/>
    </source>
</evidence>
<evidence type="ECO:0000256" key="11">
    <source>
        <dbReference type="PROSITE-ProRule" id="PRU01122"/>
    </source>
</evidence>
<dbReference type="GO" id="GO:0016887">
    <property type="term" value="F:ATP hydrolysis activity"/>
    <property type="evidence" value="ECO:0007669"/>
    <property type="project" value="InterPro"/>
</dbReference>
<dbReference type="InterPro" id="IPR008268">
    <property type="entry name" value="Peptidase_S16_AS"/>
</dbReference>
<dbReference type="PIRSF" id="PIRSF001174">
    <property type="entry name" value="Lon_proteas"/>
    <property type="match status" value="1"/>
</dbReference>
<organism evidence="15 16">
    <name type="scientific">Blepharisma stoltei</name>
    <dbReference type="NCBI Taxonomy" id="1481888"/>
    <lineage>
        <taxon>Eukaryota</taxon>
        <taxon>Sar</taxon>
        <taxon>Alveolata</taxon>
        <taxon>Ciliophora</taxon>
        <taxon>Postciliodesmatophora</taxon>
        <taxon>Heterotrichea</taxon>
        <taxon>Heterotrichida</taxon>
        <taxon>Blepharismidae</taxon>
        <taxon>Blepharisma</taxon>
    </lineage>
</organism>
<dbReference type="InterPro" id="IPR003111">
    <property type="entry name" value="Lon_prtase_N"/>
</dbReference>
<evidence type="ECO:0000256" key="5">
    <source>
        <dbReference type="ARBA" id="ARBA00022825"/>
    </source>
</evidence>
<evidence type="ECO:0000256" key="6">
    <source>
        <dbReference type="ARBA" id="ARBA00022840"/>
    </source>
</evidence>
<dbReference type="SUPFAM" id="SSF52540">
    <property type="entry name" value="P-loop containing nucleoside triphosphate hydrolases"/>
    <property type="match status" value="1"/>
</dbReference>
<keyword evidence="3 8" id="KW-0547">Nucleotide-binding</keyword>
<reference evidence="15" key="1">
    <citation type="submission" date="2021-09" db="EMBL/GenBank/DDBJ databases">
        <authorList>
            <consortium name="AG Swart"/>
            <person name="Singh M."/>
            <person name="Singh A."/>
            <person name="Seah K."/>
            <person name="Emmerich C."/>
        </authorList>
    </citation>
    <scope>NUCLEOTIDE SEQUENCE</scope>
    <source>
        <strain evidence="15">ATCC30299</strain>
    </source>
</reference>
<feature type="domain" description="Lon proteolytic" evidence="14">
    <location>
        <begin position="609"/>
        <end position="796"/>
    </location>
</feature>
<keyword evidence="7" id="KW-0346">Stress response</keyword>
<comment type="similarity">
    <text evidence="8 11 12">Belongs to the peptidase S16 family.</text>
</comment>
<proteinExistence type="inferred from homology"/>
<dbReference type="SMART" id="SM00382">
    <property type="entry name" value="AAA"/>
    <property type="match status" value="1"/>
</dbReference>
<dbReference type="Gene3D" id="1.20.5.5270">
    <property type="match status" value="1"/>
</dbReference>
<dbReference type="FunFam" id="3.40.50.300:FF:000382">
    <property type="entry name" value="Lon protease homolog 2, peroxisomal"/>
    <property type="match status" value="1"/>
</dbReference>
<dbReference type="PROSITE" id="PS51786">
    <property type="entry name" value="LON_PROTEOLYTIC"/>
    <property type="match status" value="1"/>
</dbReference>
<name>A0AAU9IUS8_9CILI</name>
<dbReference type="InterPro" id="IPR003593">
    <property type="entry name" value="AAA+_ATPase"/>
</dbReference>
<dbReference type="Gene3D" id="1.10.8.60">
    <property type="match status" value="1"/>
</dbReference>
<evidence type="ECO:0000256" key="3">
    <source>
        <dbReference type="ARBA" id="ARBA00022741"/>
    </source>
</evidence>
<evidence type="ECO:0000313" key="16">
    <source>
        <dbReference type="Proteomes" id="UP001162131"/>
    </source>
</evidence>
<dbReference type="GO" id="GO:0004176">
    <property type="term" value="F:ATP-dependent peptidase activity"/>
    <property type="evidence" value="ECO:0007669"/>
    <property type="project" value="UniProtKB-UniRule"/>
</dbReference>
<dbReference type="InterPro" id="IPR014721">
    <property type="entry name" value="Ribsml_uS5_D2-typ_fold_subgr"/>
</dbReference>
<accession>A0AAU9IUS8</accession>
<dbReference type="Pfam" id="PF22667">
    <property type="entry name" value="Lon_lid"/>
    <property type="match status" value="1"/>
</dbReference>
<dbReference type="InterPro" id="IPR003959">
    <property type="entry name" value="ATPase_AAA_core"/>
</dbReference>
<dbReference type="Pfam" id="PF02190">
    <property type="entry name" value="LON_substr_bdg"/>
    <property type="match status" value="1"/>
</dbReference>
<dbReference type="Pfam" id="PF05362">
    <property type="entry name" value="Lon_C"/>
    <property type="match status" value="1"/>
</dbReference>
<dbReference type="GO" id="GO:0004252">
    <property type="term" value="F:serine-type endopeptidase activity"/>
    <property type="evidence" value="ECO:0007669"/>
    <property type="project" value="UniProtKB-UniRule"/>
</dbReference>
<keyword evidence="6 8" id="KW-0067">ATP-binding</keyword>
<dbReference type="SMART" id="SM00464">
    <property type="entry name" value="LON"/>
    <property type="match status" value="1"/>
</dbReference>